<dbReference type="NCBIfam" id="TIGR02532">
    <property type="entry name" value="IV_pilin_GFxxxE"/>
    <property type="match status" value="1"/>
</dbReference>
<feature type="region of interest" description="Disordered" evidence="1">
    <location>
        <begin position="471"/>
        <end position="530"/>
    </location>
</feature>
<feature type="domain" description="Cadherin-like beta-sandwich-like" evidence="3">
    <location>
        <begin position="190"/>
        <end position="274"/>
    </location>
</feature>
<name>A0A2M6WSE9_9BACT</name>
<evidence type="ECO:0000256" key="2">
    <source>
        <dbReference type="SAM" id="Phobius"/>
    </source>
</evidence>
<dbReference type="Pfam" id="PF12733">
    <property type="entry name" value="Cadherin-like"/>
    <property type="match status" value="1"/>
</dbReference>
<keyword evidence="2" id="KW-1133">Transmembrane helix</keyword>
<dbReference type="InterPro" id="IPR045584">
    <property type="entry name" value="Pilin-like"/>
</dbReference>
<organism evidence="5 6">
    <name type="scientific">Candidatus Falkowbacteria bacterium CG10_big_fil_rev_8_21_14_0_10_37_14</name>
    <dbReference type="NCBI Taxonomy" id="1974561"/>
    <lineage>
        <taxon>Bacteria</taxon>
        <taxon>Candidatus Falkowiibacteriota</taxon>
    </lineage>
</organism>
<dbReference type="Proteomes" id="UP000228533">
    <property type="component" value="Unassembled WGS sequence"/>
</dbReference>
<dbReference type="EMBL" id="PFAM01000023">
    <property type="protein sequence ID" value="PIT95737.1"/>
    <property type="molecule type" value="Genomic_DNA"/>
</dbReference>
<evidence type="ECO:0000256" key="1">
    <source>
        <dbReference type="SAM" id="MobiDB-lite"/>
    </source>
</evidence>
<dbReference type="InterPro" id="IPR012902">
    <property type="entry name" value="N_methyl_site"/>
</dbReference>
<dbReference type="Pfam" id="PF21722">
    <property type="entry name" value="Gly_rich_2"/>
    <property type="match status" value="1"/>
</dbReference>
<dbReference type="InterPro" id="IPR049304">
    <property type="entry name" value="Gly_rich_dom"/>
</dbReference>
<reference evidence="6" key="1">
    <citation type="submission" date="2017-09" db="EMBL/GenBank/DDBJ databases">
        <title>Depth-based differentiation of microbial function through sediment-hosted aquifers and enrichment of novel symbionts in the deep terrestrial subsurface.</title>
        <authorList>
            <person name="Probst A.J."/>
            <person name="Ladd B."/>
            <person name="Jarett J.K."/>
            <person name="Geller-Mcgrath D.E."/>
            <person name="Sieber C.M.K."/>
            <person name="Emerson J.B."/>
            <person name="Anantharaman K."/>
            <person name="Thomas B.C."/>
            <person name="Malmstrom R."/>
            <person name="Stieglmeier M."/>
            <person name="Klingl A."/>
            <person name="Woyke T."/>
            <person name="Ryan C.M."/>
            <person name="Banfield J.F."/>
        </authorList>
    </citation>
    <scope>NUCLEOTIDE SEQUENCE [LARGE SCALE GENOMIC DNA]</scope>
</reference>
<evidence type="ECO:0000259" key="4">
    <source>
        <dbReference type="Pfam" id="PF21722"/>
    </source>
</evidence>
<proteinExistence type="predicted"/>
<evidence type="ECO:0000313" key="5">
    <source>
        <dbReference type="EMBL" id="PIT95737.1"/>
    </source>
</evidence>
<feature type="compositionally biased region" description="Gly residues" evidence="1">
    <location>
        <begin position="497"/>
        <end position="507"/>
    </location>
</feature>
<feature type="region of interest" description="Disordered" evidence="1">
    <location>
        <begin position="413"/>
        <end position="446"/>
    </location>
</feature>
<dbReference type="AlphaFoldDB" id="A0A2M6WSE9"/>
<feature type="compositionally biased region" description="Gly residues" evidence="1">
    <location>
        <begin position="474"/>
        <end position="488"/>
    </location>
</feature>
<evidence type="ECO:0000313" key="6">
    <source>
        <dbReference type="Proteomes" id="UP000228533"/>
    </source>
</evidence>
<dbReference type="Pfam" id="PF07963">
    <property type="entry name" value="N_methyl"/>
    <property type="match status" value="1"/>
</dbReference>
<protein>
    <submittedName>
        <fullName evidence="5">Uncharacterized protein</fullName>
    </submittedName>
</protein>
<comment type="caution">
    <text evidence="5">The sequence shown here is derived from an EMBL/GenBank/DDBJ whole genome shotgun (WGS) entry which is preliminary data.</text>
</comment>
<sequence length="530" mass="53190">MNRLQKFNKAFTLLEVVITVFLLSVLVVGVVVLINPPRQFAKSRNFVRLSDITAINKALNQYALEHNGQYPTGLTYQLKEICKEGVSATQCASSNLVDLSVLSVNQKYLPRLPFDPLSINPYGTGYWIIKLSGRQVALEAPLSELGEFISTQDIGTCQAECANKACGSSDGCGGVCADNACVADLVNIAISGSPSNYSFASSVYDYPGLLTSSSISSVTITPTGTGVITVDGQSVLSDTASPPITLDFGLEQIIQVKVSDVGQASKTYTIKIKRSSLDFYGLGGIISYSGDYTIHTFKSSGIFSAIGQGRIDFLIVAGGGAGGFGSGGGGGAGGFIHVVNSSITSGDKIVTVGMGGTGNVFYGDGQNSNFLNYTAVGGGGGGPNYLVGRFGGSGGGSGYSNYGMSSSVIGQGSDGGMGNPLYNRGGGGGGGKQRGESSSSGGSGGKGIASYMTGQLVLYCGGGGGGSFKTTTPGVGGDGGGGNGGKGTKGFSATPNTGGGGGGGGVDGRTSFDGGDGGSGIVTIKYLTPK</sequence>
<feature type="transmembrane region" description="Helical" evidence="2">
    <location>
        <begin position="12"/>
        <end position="34"/>
    </location>
</feature>
<accession>A0A2M6WSE9</accession>
<evidence type="ECO:0000259" key="3">
    <source>
        <dbReference type="Pfam" id="PF12733"/>
    </source>
</evidence>
<gene>
    <name evidence="5" type="ORF">COT94_04075</name>
</gene>
<dbReference type="SUPFAM" id="SSF54523">
    <property type="entry name" value="Pili subunits"/>
    <property type="match status" value="1"/>
</dbReference>
<keyword evidence="2" id="KW-0812">Transmembrane</keyword>
<feature type="compositionally biased region" description="Gly residues" evidence="1">
    <location>
        <begin position="413"/>
        <end position="432"/>
    </location>
</feature>
<keyword evidence="2" id="KW-0472">Membrane</keyword>
<feature type="domain" description="Glycine-rich" evidence="4">
    <location>
        <begin position="309"/>
        <end position="526"/>
    </location>
</feature>
<dbReference type="InterPro" id="IPR025883">
    <property type="entry name" value="Cadherin-like_domain"/>
</dbReference>